<gene>
    <name evidence="7" type="primary">vsr</name>
    <name evidence="7" type="ordered locus">MexAM1_META1p0066</name>
</gene>
<dbReference type="PIRSF" id="PIRSF018267">
    <property type="entry name" value="VSR_endonuc"/>
    <property type="match status" value="1"/>
</dbReference>
<dbReference type="EC" id="3.1.-.-" evidence="6"/>
<sequence length="146" mass="16954">MQFSDVPEARRKIMSAIRSKDTKPERSVRRLAHSLGYRFRLHGKDLPGRPDIFFPGRRKAIFVHGCFWHQHPSDECRPSALPRTRRDYWVPKLERNVARDARNMTDLAAAGWDALVIWECELSDLEAVADRLRRFLGDSAIARRAS</sequence>
<evidence type="ECO:0000256" key="2">
    <source>
        <dbReference type="ARBA" id="ARBA00022759"/>
    </source>
</evidence>
<dbReference type="Pfam" id="PF03852">
    <property type="entry name" value="Vsr"/>
    <property type="match status" value="1"/>
</dbReference>
<protein>
    <recommendedName>
        <fullName evidence="6">Very short patch repair endonuclease</fullName>
        <ecNumber evidence="6">3.1.-.-</ecNumber>
    </recommendedName>
</protein>
<evidence type="ECO:0000256" key="4">
    <source>
        <dbReference type="ARBA" id="ARBA00022801"/>
    </source>
</evidence>
<evidence type="ECO:0000256" key="1">
    <source>
        <dbReference type="ARBA" id="ARBA00022722"/>
    </source>
</evidence>
<keyword evidence="2 6" id="KW-0255">Endonuclease</keyword>
<comment type="similarity">
    <text evidence="6">Belongs to the vsr family.</text>
</comment>
<dbReference type="GO" id="GO:0006298">
    <property type="term" value="P:mismatch repair"/>
    <property type="evidence" value="ECO:0007669"/>
    <property type="project" value="UniProtKB-UniRule"/>
</dbReference>
<keyword evidence="8" id="KW-1185">Reference proteome</keyword>
<keyword evidence="1 6" id="KW-0540">Nuclease</keyword>
<dbReference type="SUPFAM" id="SSF52980">
    <property type="entry name" value="Restriction endonuclease-like"/>
    <property type="match status" value="1"/>
</dbReference>
<name>C5APE9_METEA</name>
<dbReference type="NCBIfam" id="TIGR00632">
    <property type="entry name" value="vsr"/>
    <property type="match status" value="1"/>
</dbReference>
<evidence type="ECO:0000256" key="5">
    <source>
        <dbReference type="ARBA" id="ARBA00023204"/>
    </source>
</evidence>
<dbReference type="InterPro" id="IPR011335">
    <property type="entry name" value="Restrct_endonuc-II-like"/>
</dbReference>
<dbReference type="HOGENOM" id="CLU_111913_3_0_5"/>
<dbReference type="eggNOG" id="COG3727">
    <property type="taxonomic scope" value="Bacteria"/>
</dbReference>
<dbReference type="GO" id="GO:0004519">
    <property type="term" value="F:endonuclease activity"/>
    <property type="evidence" value="ECO:0007669"/>
    <property type="project" value="UniProtKB-KW"/>
</dbReference>
<dbReference type="InterPro" id="IPR004603">
    <property type="entry name" value="DNA_mismatch_endonuc_vsr"/>
</dbReference>
<keyword evidence="3 6" id="KW-0227">DNA damage</keyword>
<keyword evidence="5 6" id="KW-0234">DNA repair</keyword>
<evidence type="ECO:0000256" key="6">
    <source>
        <dbReference type="PIRNR" id="PIRNR018267"/>
    </source>
</evidence>
<dbReference type="CDD" id="cd00221">
    <property type="entry name" value="Vsr"/>
    <property type="match status" value="1"/>
</dbReference>
<dbReference type="RefSeq" id="WP_012751972.1">
    <property type="nucleotide sequence ID" value="NC_012808.1"/>
</dbReference>
<organism evidence="7 8">
    <name type="scientific">Methylorubrum extorquens (strain ATCC 14718 / DSM 1338 / JCM 2805 / NCIMB 9133 / AM1)</name>
    <name type="common">Methylobacterium extorquens</name>
    <dbReference type="NCBI Taxonomy" id="272630"/>
    <lineage>
        <taxon>Bacteria</taxon>
        <taxon>Pseudomonadati</taxon>
        <taxon>Pseudomonadota</taxon>
        <taxon>Alphaproteobacteria</taxon>
        <taxon>Hyphomicrobiales</taxon>
        <taxon>Methylobacteriaceae</taxon>
        <taxon>Methylorubrum</taxon>
    </lineage>
</organism>
<comment type="function">
    <text evidence="6">May nick specific sequences that contain T:G mispairs resulting from m5C-deamination.</text>
</comment>
<dbReference type="STRING" id="272630.MexAM1_META1p0066"/>
<evidence type="ECO:0000256" key="3">
    <source>
        <dbReference type="ARBA" id="ARBA00022763"/>
    </source>
</evidence>
<dbReference type="OrthoDB" id="9801520at2"/>
<dbReference type="GO" id="GO:0016787">
    <property type="term" value="F:hydrolase activity"/>
    <property type="evidence" value="ECO:0007669"/>
    <property type="project" value="UniProtKB-KW"/>
</dbReference>
<dbReference type="AlphaFoldDB" id="C5APE9"/>
<dbReference type="Gene3D" id="3.40.960.10">
    <property type="entry name" value="VSR Endonuclease"/>
    <property type="match status" value="1"/>
</dbReference>
<dbReference type="Proteomes" id="UP000009081">
    <property type="component" value="Chromosome"/>
</dbReference>
<dbReference type="EMBL" id="CP001510">
    <property type="protein sequence ID" value="ACS38034.1"/>
    <property type="molecule type" value="Genomic_DNA"/>
</dbReference>
<accession>C5APE9</accession>
<proteinExistence type="inferred from homology"/>
<keyword evidence="4 6" id="KW-0378">Hydrolase</keyword>
<dbReference type="KEGG" id="mea:Mex_1p0066"/>
<evidence type="ECO:0000313" key="7">
    <source>
        <dbReference type="EMBL" id="ACS38034.1"/>
    </source>
</evidence>
<reference evidence="7 8" key="1">
    <citation type="journal article" date="2009" name="PLoS ONE">
        <title>Methylobacterium genome sequences: a reference blueprint to investigate microbial metabolism of C1 compounds from natural and industrial sources.</title>
        <authorList>
            <person name="Vuilleumier S."/>
            <person name="Chistoserdova L."/>
            <person name="Lee M.-C."/>
            <person name="Bringel F."/>
            <person name="Lajus A."/>
            <person name="Zhou Y."/>
            <person name="Gourion B."/>
            <person name="Barbe V."/>
            <person name="Chang J."/>
            <person name="Cruveiller S."/>
            <person name="Dossat C."/>
            <person name="Gillett W."/>
            <person name="Gruffaz C."/>
            <person name="Haugen E."/>
            <person name="Hourcade E."/>
            <person name="Levy R."/>
            <person name="Mangenot S."/>
            <person name="Muller E."/>
            <person name="Nadalig T."/>
            <person name="Pagni M."/>
            <person name="Penny C."/>
            <person name="Peyraud R."/>
            <person name="Robinson D.G."/>
            <person name="Roche D."/>
            <person name="Rouy Z."/>
            <person name="Saenampechek C."/>
            <person name="Salvignol G."/>
            <person name="Vallenet D."/>
            <person name="Wu Z."/>
            <person name="Marx C.J."/>
            <person name="Vorholt J.A."/>
            <person name="Olson M.V."/>
            <person name="Kaul R."/>
            <person name="Weissenbach J."/>
            <person name="Medigue C."/>
            <person name="Lidstrom M.E."/>
        </authorList>
    </citation>
    <scope>NUCLEOTIDE SEQUENCE [LARGE SCALE GENOMIC DNA]</scope>
    <source>
        <strain evidence="8">ATCC 14718 / DSM 1338 / JCM 2805 / NCIMB 9133 / AM1</strain>
    </source>
</reference>
<evidence type="ECO:0000313" key="8">
    <source>
        <dbReference type="Proteomes" id="UP000009081"/>
    </source>
</evidence>